<gene>
    <name evidence="2" type="ORF">KI387_009079</name>
</gene>
<dbReference type="PANTHER" id="PTHR45952:SF4">
    <property type="entry name" value="ALUMINUM INDUCED PROTEIN WITH YGL AND LRDR MOTIFS"/>
    <property type="match status" value="1"/>
</dbReference>
<feature type="domain" description="DUF3700" evidence="1">
    <location>
        <begin position="3"/>
        <end position="76"/>
    </location>
</feature>
<dbReference type="Pfam" id="PF12481">
    <property type="entry name" value="DUF3700"/>
    <property type="match status" value="1"/>
</dbReference>
<dbReference type="InterPro" id="IPR044828">
    <property type="entry name" value="TSJT1-like"/>
</dbReference>
<evidence type="ECO:0000259" key="1">
    <source>
        <dbReference type="Pfam" id="PF12481"/>
    </source>
</evidence>
<protein>
    <recommendedName>
        <fullName evidence="1">DUF3700 domain-containing protein</fullName>
    </recommendedName>
</protein>
<proteinExistence type="predicted"/>
<dbReference type="InterPro" id="IPR024286">
    <property type="entry name" value="DUF3700"/>
</dbReference>
<organism evidence="2 3">
    <name type="scientific">Taxus chinensis</name>
    <name type="common">Chinese yew</name>
    <name type="synonym">Taxus wallichiana var. chinensis</name>
    <dbReference type="NCBI Taxonomy" id="29808"/>
    <lineage>
        <taxon>Eukaryota</taxon>
        <taxon>Viridiplantae</taxon>
        <taxon>Streptophyta</taxon>
        <taxon>Embryophyta</taxon>
        <taxon>Tracheophyta</taxon>
        <taxon>Spermatophyta</taxon>
        <taxon>Pinopsida</taxon>
        <taxon>Pinidae</taxon>
        <taxon>Conifers II</taxon>
        <taxon>Cupressales</taxon>
        <taxon>Taxaceae</taxon>
        <taxon>Taxus</taxon>
    </lineage>
</organism>
<sequence>MIELFVVSKSEEVCLKVREAGAMACSHQNQSLVKPKSLALLDDIICIFVGCLDNLVVLRCQYGLCMNAKEDMVVIE</sequence>
<accession>A0AA38FJ52</accession>
<name>A0AA38FJ52_TAXCH</name>
<dbReference type="AlphaFoldDB" id="A0AA38FJ52"/>
<keyword evidence="3" id="KW-1185">Reference proteome</keyword>
<reference evidence="2 3" key="1">
    <citation type="journal article" date="2021" name="Nat. Plants">
        <title>The Taxus genome provides insights into paclitaxel biosynthesis.</title>
        <authorList>
            <person name="Xiong X."/>
            <person name="Gou J."/>
            <person name="Liao Q."/>
            <person name="Li Y."/>
            <person name="Zhou Q."/>
            <person name="Bi G."/>
            <person name="Li C."/>
            <person name="Du R."/>
            <person name="Wang X."/>
            <person name="Sun T."/>
            <person name="Guo L."/>
            <person name="Liang H."/>
            <person name="Lu P."/>
            <person name="Wu Y."/>
            <person name="Zhang Z."/>
            <person name="Ro D.K."/>
            <person name="Shang Y."/>
            <person name="Huang S."/>
            <person name="Yan J."/>
        </authorList>
    </citation>
    <scope>NUCLEOTIDE SEQUENCE [LARGE SCALE GENOMIC DNA]</scope>
    <source>
        <strain evidence="2">Ta-2019</strain>
    </source>
</reference>
<feature type="non-terminal residue" evidence="2">
    <location>
        <position position="76"/>
    </location>
</feature>
<evidence type="ECO:0000313" key="3">
    <source>
        <dbReference type="Proteomes" id="UP000824469"/>
    </source>
</evidence>
<dbReference type="EMBL" id="JAHRHJ020000008">
    <property type="protein sequence ID" value="KAH9304675.1"/>
    <property type="molecule type" value="Genomic_DNA"/>
</dbReference>
<evidence type="ECO:0000313" key="2">
    <source>
        <dbReference type="EMBL" id="KAH9304675.1"/>
    </source>
</evidence>
<dbReference type="PANTHER" id="PTHR45952">
    <property type="entry name" value="ALUMINUM INDUCED PROTEIN WITH YGL AND LRDR MOTIFS"/>
    <property type="match status" value="1"/>
</dbReference>
<comment type="caution">
    <text evidence="2">The sequence shown here is derived from an EMBL/GenBank/DDBJ whole genome shotgun (WGS) entry which is preliminary data.</text>
</comment>
<dbReference type="Proteomes" id="UP000824469">
    <property type="component" value="Unassembled WGS sequence"/>
</dbReference>